<feature type="transmembrane region" description="Helical" evidence="7">
    <location>
        <begin position="272"/>
        <end position="293"/>
    </location>
</feature>
<evidence type="ECO:0000259" key="8">
    <source>
        <dbReference type="PROSITE" id="PS50893"/>
    </source>
</evidence>
<dbReference type="CDD" id="cd07346">
    <property type="entry name" value="ABC_6TM_exporters"/>
    <property type="match status" value="1"/>
</dbReference>
<feature type="transmembrane region" description="Helical" evidence="7">
    <location>
        <begin position="82"/>
        <end position="103"/>
    </location>
</feature>
<dbReference type="InterPro" id="IPR039421">
    <property type="entry name" value="Type_1_exporter"/>
</dbReference>
<organism evidence="10 11">
    <name type="scientific">Clostridium celatum DSM 1785</name>
    <dbReference type="NCBI Taxonomy" id="545697"/>
    <lineage>
        <taxon>Bacteria</taxon>
        <taxon>Bacillati</taxon>
        <taxon>Bacillota</taxon>
        <taxon>Clostridia</taxon>
        <taxon>Eubacteriales</taxon>
        <taxon>Clostridiaceae</taxon>
        <taxon>Clostridium</taxon>
    </lineage>
</organism>
<feature type="domain" description="ABC transporter" evidence="8">
    <location>
        <begin position="367"/>
        <end position="589"/>
    </location>
</feature>
<sequence length="589" mass="65691">MDLVRGQGMIGFIKKIKKKIDDGMLSEMYMEAKWIYSYVKSYKLAIIFYVFLGILGVVMGLGGSVASKYLIDAVTGYDSGGIGFIAFVMVVMAIGNLVINAVTNRISTRISIKIGNEIRADIYDRIINTDWESMSYYRSGDLLNRLTSDATTVSNSILGWVPSLITKTVQFCSILVVILYYDPTMAVLALLSAPIALCVSKVLMKKMRNRNKEVREISSEMMSFNEETFTNLQSIKAFSLNDVFSDRLRKIQEKFKETTLEYNKFTIYTSSFMSLVGMIVTYSCFGWGVYRLWTGHITYGTMTLFLQLSSSLSSSFSALIGLVPSAISATTSAGRIMEVIKLPREKVLDEEIANEIAATCEENGVSIKLDNIKFKYEKSGKNVLENANIIANPGEIIALIGPSGEGKTTTMRILLGLLNITEGDGVIYNSKDVKCKISASTRKLMAYVPQEKTMFTGTIAENMRMVKADATDEEIIRALKYACAYEFVEKLPEGINSSVLEKGRSFSEGQNQRLSIARALLRNAPVLLLDEATSALDMDTEKRVLKNIMSENLNKTCIVTTHRLSVLSMCHKIYRISENKVQLVNYEDI</sequence>
<name>L1QPA2_9CLOT</name>
<dbReference type="Pfam" id="PF00005">
    <property type="entry name" value="ABC_tran"/>
    <property type="match status" value="1"/>
</dbReference>
<evidence type="ECO:0000256" key="2">
    <source>
        <dbReference type="ARBA" id="ARBA00022692"/>
    </source>
</evidence>
<evidence type="ECO:0000256" key="3">
    <source>
        <dbReference type="ARBA" id="ARBA00022741"/>
    </source>
</evidence>
<dbReference type="PROSITE" id="PS50929">
    <property type="entry name" value="ABC_TM1F"/>
    <property type="match status" value="1"/>
</dbReference>
<keyword evidence="11" id="KW-1185">Reference proteome</keyword>
<dbReference type="InterPro" id="IPR027417">
    <property type="entry name" value="P-loop_NTPase"/>
</dbReference>
<dbReference type="SUPFAM" id="SSF52540">
    <property type="entry name" value="P-loop containing nucleoside triphosphate hydrolases"/>
    <property type="match status" value="1"/>
</dbReference>
<keyword evidence="3" id="KW-0547">Nucleotide-binding</keyword>
<dbReference type="InterPro" id="IPR036640">
    <property type="entry name" value="ABC1_TM_sf"/>
</dbReference>
<dbReference type="Gene3D" id="1.20.1560.10">
    <property type="entry name" value="ABC transporter type 1, transmembrane domain"/>
    <property type="match status" value="1"/>
</dbReference>
<dbReference type="InterPro" id="IPR011527">
    <property type="entry name" value="ABC1_TM_dom"/>
</dbReference>
<evidence type="ECO:0000256" key="6">
    <source>
        <dbReference type="ARBA" id="ARBA00023136"/>
    </source>
</evidence>
<dbReference type="GO" id="GO:0034040">
    <property type="term" value="F:ATPase-coupled lipid transmembrane transporter activity"/>
    <property type="evidence" value="ECO:0007669"/>
    <property type="project" value="TreeGrafter"/>
</dbReference>
<comment type="caution">
    <text evidence="10">The sequence shown here is derived from an EMBL/GenBank/DDBJ whole genome shotgun (WGS) entry which is preliminary data.</text>
</comment>
<dbReference type="GO" id="GO:0016887">
    <property type="term" value="F:ATP hydrolysis activity"/>
    <property type="evidence" value="ECO:0007669"/>
    <property type="project" value="InterPro"/>
</dbReference>
<dbReference type="Pfam" id="PF00664">
    <property type="entry name" value="ABC_membrane"/>
    <property type="match status" value="1"/>
</dbReference>
<evidence type="ECO:0000256" key="5">
    <source>
        <dbReference type="ARBA" id="ARBA00022989"/>
    </source>
</evidence>
<feature type="transmembrane region" description="Helical" evidence="7">
    <location>
        <begin position="186"/>
        <end position="204"/>
    </location>
</feature>
<evidence type="ECO:0000313" key="10">
    <source>
        <dbReference type="EMBL" id="EKY29824.1"/>
    </source>
</evidence>
<dbReference type="SUPFAM" id="SSF90123">
    <property type="entry name" value="ABC transporter transmembrane region"/>
    <property type="match status" value="1"/>
</dbReference>
<dbReference type="GO" id="GO:0005524">
    <property type="term" value="F:ATP binding"/>
    <property type="evidence" value="ECO:0007669"/>
    <property type="project" value="UniProtKB-KW"/>
</dbReference>
<dbReference type="GO" id="GO:0140359">
    <property type="term" value="F:ABC-type transporter activity"/>
    <property type="evidence" value="ECO:0007669"/>
    <property type="project" value="InterPro"/>
</dbReference>
<feature type="domain" description="ABC transmembrane type-1" evidence="9">
    <location>
        <begin position="47"/>
        <end position="328"/>
    </location>
</feature>
<dbReference type="PANTHER" id="PTHR24221">
    <property type="entry name" value="ATP-BINDING CASSETTE SUB-FAMILY B"/>
    <property type="match status" value="1"/>
</dbReference>
<dbReference type="PANTHER" id="PTHR24221:SF654">
    <property type="entry name" value="ATP-BINDING CASSETTE SUB-FAMILY B MEMBER 6"/>
    <property type="match status" value="1"/>
</dbReference>
<feature type="transmembrane region" description="Helical" evidence="7">
    <location>
        <begin position="42"/>
        <end position="62"/>
    </location>
</feature>
<keyword evidence="5 7" id="KW-1133">Transmembrane helix</keyword>
<feature type="transmembrane region" description="Helical" evidence="7">
    <location>
        <begin position="157"/>
        <end position="180"/>
    </location>
</feature>
<dbReference type="Proteomes" id="UP000010420">
    <property type="component" value="Unassembled WGS sequence"/>
</dbReference>
<dbReference type="PATRIC" id="fig|545697.3.peg.18"/>
<dbReference type="PROSITE" id="PS50893">
    <property type="entry name" value="ABC_TRANSPORTER_2"/>
    <property type="match status" value="1"/>
</dbReference>
<dbReference type="InterPro" id="IPR003593">
    <property type="entry name" value="AAA+_ATPase"/>
</dbReference>
<dbReference type="EMBL" id="AMEZ01000001">
    <property type="protein sequence ID" value="EKY29824.1"/>
    <property type="molecule type" value="Genomic_DNA"/>
</dbReference>
<dbReference type="GO" id="GO:0005886">
    <property type="term" value="C:plasma membrane"/>
    <property type="evidence" value="ECO:0007669"/>
    <property type="project" value="UniProtKB-SubCell"/>
</dbReference>
<comment type="subcellular location">
    <subcellularLocation>
        <location evidence="1">Cell membrane</location>
        <topology evidence="1">Multi-pass membrane protein</topology>
    </subcellularLocation>
</comment>
<dbReference type="AlphaFoldDB" id="L1QPA2"/>
<dbReference type="SMART" id="SM00382">
    <property type="entry name" value="AAA"/>
    <property type="match status" value="1"/>
</dbReference>
<evidence type="ECO:0000313" key="11">
    <source>
        <dbReference type="Proteomes" id="UP000010420"/>
    </source>
</evidence>
<accession>L1QPA2</accession>
<dbReference type="HOGENOM" id="CLU_000604_84_3_9"/>
<proteinExistence type="predicted"/>
<protein>
    <submittedName>
        <fullName evidence="10">ABC transporter, ATP-binding protein</fullName>
    </submittedName>
</protein>
<keyword evidence="6 7" id="KW-0472">Membrane</keyword>
<evidence type="ECO:0000256" key="1">
    <source>
        <dbReference type="ARBA" id="ARBA00004651"/>
    </source>
</evidence>
<gene>
    <name evidence="10" type="ORF">HMPREF0216_00018</name>
</gene>
<dbReference type="InterPro" id="IPR003439">
    <property type="entry name" value="ABC_transporter-like_ATP-bd"/>
</dbReference>
<dbReference type="Gene3D" id="3.40.50.300">
    <property type="entry name" value="P-loop containing nucleotide triphosphate hydrolases"/>
    <property type="match status" value="1"/>
</dbReference>
<keyword evidence="4 10" id="KW-0067">ATP-binding</keyword>
<evidence type="ECO:0000256" key="4">
    <source>
        <dbReference type="ARBA" id="ARBA00022840"/>
    </source>
</evidence>
<keyword evidence="2 7" id="KW-0812">Transmembrane</keyword>
<evidence type="ECO:0000259" key="9">
    <source>
        <dbReference type="PROSITE" id="PS50929"/>
    </source>
</evidence>
<evidence type="ECO:0000256" key="7">
    <source>
        <dbReference type="SAM" id="Phobius"/>
    </source>
</evidence>
<reference evidence="10 11" key="1">
    <citation type="submission" date="2012-05" db="EMBL/GenBank/DDBJ databases">
        <authorList>
            <person name="Weinstock G."/>
            <person name="Sodergren E."/>
            <person name="Lobos E.A."/>
            <person name="Fulton L."/>
            <person name="Fulton R."/>
            <person name="Courtney L."/>
            <person name="Fronick C."/>
            <person name="O'Laughlin M."/>
            <person name="Godfrey J."/>
            <person name="Wilson R.M."/>
            <person name="Miner T."/>
            <person name="Farmer C."/>
            <person name="Delehaunty K."/>
            <person name="Cordes M."/>
            <person name="Minx P."/>
            <person name="Tomlinson C."/>
            <person name="Chen J."/>
            <person name="Wollam A."/>
            <person name="Pepin K.H."/>
            <person name="Bhonagiri V."/>
            <person name="Zhang X."/>
            <person name="Suruliraj S."/>
            <person name="Warren W."/>
            <person name="Mitreva M."/>
            <person name="Mardis E.R."/>
            <person name="Wilson R.K."/>
        </authorList>
    </citation>
    <scope>NUCLEOTIDE SEQUENCE [LARGE SCALE GENOMIC DNA]</scope>
    <source>
        <strain evidence="10 11">DSM 1785</strain>
    </source>
</reference>
<dbReference type="STRING" id="545697.HMPREF0216_00018"/>
<dbReference type="eggNOG" id="COG1132">
    <property type="taxonomic scope" value="Bacteria"/>
</dbReference>